<dbReference type="Proteomes" id="UP001176940">
    <property type="component" value="Unassembled WGS sequence"/>
</dbReference>
<organism evidence="1 2">
    <name type="scientific">Ranitomeya imitator</name>
    <name type="common">mimic poison frog</name>
    <dbReference type="NCBI Taxonomy" id="111125"/>
    <lineage>
        <taxon>Eukaryota</taxon>
        <taxon>Metazoa</taxon>
        <taxon>Chordata</taxon>
        <taxon>Craniata</taxon>
        <taxon>Vertebrata</taxon>
        <taxon>Euteleostomi</taxon>
        <taxon>Amphibia</taxon>
        <taxon>Batrachia</taxon>
        <taxon>Anura</taxon>
        <taxon>Neobatrachia</taxon>
        <taxon>Hyloidea</taxon>
        <taxon>Dendrobatidae</taxon>
        <taxon>Dendrobatinae</taxon>
        <taxon>Ranitomeya</taxon>
    </lineage>
</organism>
<reference evidence="1" key="1">
    <citation type="submission" date="2023-07" db="EMBL/GenBank/DDBJ databases">
        <authorList>
            <person name="Stuckert A."/>
        </authorList>
    </citation>
    <scope>NUCLEOTIDE SEQUENCE</scope>
</reference>
<comment type="caution">
    <text evidence="1">The sequence shown here is derived from an EMBL/GenBank/DDBJ whole genome shotgun (WGS) entry which is preliminary data.</text>
</comment>
<name>A0ABN9LNG3_9NEOB</name>
<proteinExistence type="predicted"/>
<gene>
    <name evidence="1" type="ORF">RIMI_LOCUS10806437</name>
</gene>
<accession>A0ABN9LNG3</accession>
<evidence type="ECO:0000313" key="1">
    <source>
        <dbReference type="EMBL" id="CAJ0945279.1"/>
    </source>
</evidence>
<protein>
    <submittedName>
        <fullName evidence="1">Uncharacterized protein</fullName>
    </submittedName>
</protein>
<keyword evidence="2" id="KW-1185">Reference proteome</keyword>
<sequence>MTTMRFLVSIDDALADRLMASAADEKRAFLAFTFSGIPPSEYSSPVFYRILLKTINKVGYMLDCSATYRKGGVEHGLRAQPV</sequence>
<dbReference type="EMBL" id="CAUEEQ010023740">
    <property type="protein sequence ID" value="CAJ0945279.1"/>
    <property type="molecule type" value="Genomic_DNA"/>
</dbReference>
<evidence type="ECO:0000313" key="2">
    <source>
        <dbReference type="Proteomes" id="UP001176940"/>
    </source>
</evidence>